<organism evidence="2 3">
    <name type="scientific">Botrytis paeoniae</name>
    <dbReference type="NCBI Taxonomy" id="278948"/>
    <lineage>
        <taxon>Eukaryota</taxon>
        <taxon>Fungi</taxon>
        <taxon>Dikarya</taxon>
        <taxon>Ascomycota</taxon>
        <taxon>Pezizomycotina</taxon>
        <taxon>Leotiomycetes</taxon>
        <taxon>Helotiales</taxon>
        <taxon>Sclerotiniaceae</taxon>
        <taxon>Botrytis</taxon>
    </lineage>
</organism>
<protein>
    <recommendedName>
        <fullName evidence="1">2EXR domain-containing protein</fullName>
    </recommendedName>
</protein>
<comment type="caution">
    <text evidence="2">The sequence shown here is derived from an EMBL/GenBank/DDBJ whole genome shotgun (WGS) entry which is preliminary data.</text>
</comment>
<evidence type="ECO:0000313" key="3">
    <source>
        <dbReference type="Proteomes" id="UP000297910"/>
    </source>
</evidence>
<sequence length="363" mass="41704">MSTNKDLELSGTKPDSISKRKHIFLSAIDNVGLNSIQKLLAGMIGKGVTVITNRGDFGLFEWFPTEIKLKIWKYAFEAPRIVSVSFKDIKHSSSCRGHVRLFYSGQQNPQLYVNRLTRQQAIRRYNRLARFSACASGSKETPEIKYNAASDTIWLRGIDFWSVSTGKGWLMSLYRYQWTVQTLAITSSSRNTLMDMDDLHRLSVVLASFFSKLRESIVIMDYLDLTTPGLRDEITFINLLPESFPKHRVFTNYSPTIFSLSEEFMIGVIYGEGKPDHWYTSICSLTHSLKSYFMWKQETVQTISNPTKTISAEDFYRALRGRKTHQGDESRRQLVQVFRNGTVPSVKFLAATTYKQLEEIDRS</sequence>
<proteinExistence type="predicted"/>
<accession>A0A4Z1FFX5</accession>
<gene>
    <name evidence="2" type="ORF">BPAE_0288g00090</name>
</gene>
<dbReference type="Pfam" id="PF20150">
    <property type="entry name" value="2EXR"/>
    <property type="match status" value="1"/>
</dbReference>
<keyword evidence="3" id="KW-1185">Reference proteome</keyword>
<dbReference type="AlphaFoldDB" id="A0A4Z1FFX5"/>
<dbReference type="PANTHER" id="PTHR35910:SF6">
    <property type="entry name" value="2EXR DOMAIN-CONTAINING PROTEIN"/>
    <property type="match status" value="1"/>
</dbReference>
<dbReference type="InterPro" id="IPR045518">
    <property type="entry name" value="2EXR"/>
</dbReference>
<dbReference type="EMBL" id="PQXI01000287">
    <property type="protein sequence ID" value="TGO20527.1"/>
    <property type="molecule type" value="Genomic_DNA"/>
</dbReference>
<evidence type="ECO:0000313" key="2">
    <source>
        <dbReference type="EMBL" id="TGO20527.1"/>
    </source>
</evidence>
<dbReference type="PANTHER" id="PTHR35910">
    <property type="entry name" value="2EXR DOMAIN-CONTAINING PROTEIN"/>
    <property type="match status" value="1"/>
</dbReference>
<reference evidence="2 3" key="1">
    <citation type="submission" date="2017-12" db="EMBL/GenBank/DDBJ databases">
        <title>Comparative genomics of Botrytis spp.</title>
        <authorList>
            <person name="Valero-Jimenez C.A."/>
            <person name="Tapia P."/>
            <person name="Veloso J."/>
            <person name="Silva-Moreno E."/>
            <person name="Staats M."/>
            <person name="Valdes J.H."/>
            <person name="Van Kan J.A.L."/>
        </authorList>
    </citation>
    <scope>NUCLEOTIDE SEQUENCE [LARGE SCALE GENOMIC DNA]</scope>
    <source>
        <strain evidence="2 3">Bp0003</strain>
    </source>
</reference>
<dbReference type="Proteomes" id="UP000297910">
    <property type="component" value="Unassembled WGS sequence"/>
</dbReference>
<name>A0A4Z1FFX5_9HELO</name>
<feature type="domain" description="2EXR" evidence="1">
    <location>
        <begin position="57"/>
        <end position="153"/>
    </location>
</feature>
<evidence type="ECO:0000259" key="1">
    <source>
        <dbReference type="Pfam" id="PF20150"/>
    </source>
</evidence>